<feature type="domain" description="Mandelate racemase/muconate lactonizing enzyme C-terminal" evidence="5">
    <location>
        <begin position="176"/>
        <end position="272"/>
    </location>
</feature>
<dbReference type="Pfam" id="PF02746">
    <property type="entry name" value="MR_MLE_N"/>
    <property type="match status" value="1"/>
</dbReference>
<evidence type="ECO:0000256" key="4">
    <source>
        <dbReference type="SAM" id="MobiDB-lite"/>
    </source>
</evidence>
<protein>
    <recommendedName>
        <fullName evidence="5">Mandelate racemase/muconate lactonizing enzyme C-terminal domain-containing protein</fullName>
    </recommendedName>
</protein>
<reference evidence="6" key="1">
    <citation type="submission" date="2023-04" db="EMBL/GenBank/DDBJ databases">
        <title>Black Yeasts Isolated from many extreme environments.</title>
        <authorList>
            <person name="Coleine C."/>
            <person name="Stajich J.E."/>
            <person name="Selbmann L."/>
        </authorList>
    </citation>
    <scope>NUCLEOTIDE SEQUENCE</scope>
    <source>
        <strain evidence="6">CCFEE 5312</strain>
    </source>
</reference>
<proteinExistence type="predicted"/>
<name>A0AAJ0DJH8_9PEZI</name>
<evidence type="ECO:0000256" key="1">
    <source>
        <dbReference type="ARBA" id="ARBA00001946"/>
    </source>
</evidence>
<comment type="cofactor">
    <cofactor evidence="1">
        <name>Mg(2+)</name>
        <dbReference type="ChEBI" id="CHEBI:18420"/>
    </cofactor>
</comment>
<dbReference type="InterPro" id="IPR023444">
    <property type="entry name" value="L-Rhamnon_dehydrat"/>
</dbReference>
<dbReference type="InterPro" id="IPR013342">
    <property type="entry name" value="Mandelate_racemase_C"/>
</dbReference>
<dbReference type="SUPFAM" id="SSF51604">
    <property type="entry name" value="Enolase C-terminal domain-like"/>
    <property type="match status" value="1"/>
</dbReference>
<dbReference type="NCBIfam" id="NF011968">
    <property type="entry name" value="PRK15440.1"/>
    <property type="match status" value="1"/>
</dbReference>
<evidence type="ECO:0000256" key="2">
    <source>
        <dbReference type="ARBA" id="ARBA00022723"/>
    </source>
</evidence>
<dbReference type="SFLD" id="SFLDS00001">
    <property type="entry name" value="Enolase"/>
    <property type="match status" value="1"/>
</dbReference>
<dbReference type="InterPro" id="IPR036849">
    <property type="entry name" value="Enolase-like_C_sf"/>
</dbReference>
<dbReference type="InterPro" id="IPR029065">
    <property type="entry name" value="Enolase_C-like"/>
</dbReference>
<dbReference type="Pfam" id="PF13378">
    <property type="entry name" value="MR_MLE_C"/>
    <property type="match status" value="1"/>
</dbReference>
<dbReference type="PANTHER" id="PTHR13794:SF58">
    <property type="entry name" value="MITOCHONDRIAL ENOLASE SUPERFAMILY MEMBER 1"/>
    <property type="match status" value="1"/>
</dbReference>
<accession>A0AAJ0DJH8</accession>
<dbReference type="SMART" id="SM00922">
    <property type="entry name" value="MR_MLE"/>
    <property type="match status" value="1"/>
</dbReference>
<dbReference type="InterPro" id="IPR029017">
    <property type="entry name" value="Enolase-like_N"/>
</dbReference>
<dbReference type="FunFam" id="3.20.20.120:FF:000005">
    <property type="entry name" value="Putative L-rhamnonate dehydratase"/>
    <property type="match status" value="1"/>
</dbReference>
<dbReference type="Gene3D" id="3.30.390.10">
    <property type="entry name" value="Enolase-like, N-terminal domain"/>
    <property type="match status" value="1"/>
</dbReference>
<dbReference type="GO" id="GO:0000287">
    <property type="term" value="F:magnesium ion binding"/>
    <property type="evidence" value="ECO:0007669"/>
    <property type="project" value="TreeGrafter"/>
</dbReference>
<gene>
    <name evidence="6" type="ORF">LTR09_003716</name>
</gene>
<dbReference type="SUPFAM" id="SSF54826">
    <property type="entry name" value="Enolase N-terminal domain-like"/>
    <property type="match status" value="1"/>
</dbReference>
<dbReference type="Proteomes" id="UP001271007">
    <property type="component" value="Unassembled WGS sequence"/>
</dbReference>
<dbReference type="SFLD" id="SFLDG00179">
    <property type="entry name" value="mandelate_racemase"/>
    <property type="match status" value="1"/>
</dbReference>
<evidence type="ECO:0000313" key="7">
    <source>
        <dbReference type="Proteomes" id="UP001271007"/>
    </source>
</evidence>
<keyword evidence="2" id="KW-0479">Metal-binding</keyword>
<dbReference type="GO" id="GO:0050032">
    <property type="term" value="F:L-rhamnonate dehydratase activity"/>
    <property type="evidence" value="ECO:0007669"/>
    <property type="project" value="InterPro"/>
</dbReference>
<dbReference type="PANTHER" id="PTHR13794">
    <property type="entry name" value="ENOLASE SUPERFAMILY, MANDELATE RACEMASE"/>
    <property type="match status" value="1"/>
</dbReference>
<dbReference type="InterPro" id="IPR013341">
    <property type="entry name" value="Mandelate_racemase_N_dom"/>
</dbReference>
<dbReference type="GO" id="GO:0016052">
    <property type="term" value="P:carbohydrate catabolic process"/>
    <property type="evidence" value="ECO:0007669"/>
    <property type="project" value="TreeGrafter"/>
</dbReference>
<evidence type="ECO:0000256" key="3">
    <source>
        <dbReference type="ARBA" id="ARBA00022842"/>
    </source>
</evidence>
<keyword evidence="7" id="KW-1185">Reference proteome</keyword>
<evidence type="ECO:0000313" key="6">
    <source>
        <dbReference type="EMBL" id="KAK3055163.1"/>
    </source>
</evidence>
<dbReference type="EMBL" id="JAWDJX010000009">
    <property type="protein sequence ID" value="KAK3055163.1"/>
    <property type="molecule type" value="Genomic_DNA"/>
</dbReference>
<feature type="compositionally biased region" description="Acidic residues" evidence="4">
    <location>
        <begin position="420"/>
        <end position="429"/>
    </location>
</feature>
<dbReference type="CDD" id="cd03327">
    <property type="entry name" value="MR_like_2"/>
    <property type="match status" value="1"/>
</dbReference>
<organism evidence="6 7">
    <name type="scientific">Extremus antarcticus</name>
    <dbReference type="NCBI Taxonomy" id="702011"/>
    <lineage>
        <taxon>Eukaryota</taxon>
        <taxon>Fungi</taxon>
        <taxon>Dikarya</taxon>
        <taxon>Ascomycota</taxon>
        <taxon>Pezizomycotina</taxon>
        <taxon>Dothideomycetes</taxon>
        <taxon>Dothideomycetidae</taxon>
        <taxon>Mycosphaerellales</taxon>
        <taxon>Extremaceae</taxon>
        <taxon>Extremus</taxon>
    </lineage>
</organism>
<comment type="caution">
    <text evidence="6">The sequence shown here is derived from an EMBL/GenBank/DDBJ whole genome shotgun (WGS) entry which is preliminary data.</text>
</comment>
<evidence type="ECO:0000259" key="5">
    <source>
        <dbReference type="SMART" id="SM00922"/>
    </source>
</evidence>
<keyword evidence="3" id="KW-0460">Magnesium</keyword>
<dbReference type="Gene3D" id="3.20.20.120">
    <property type="entry name" value="Enolase-like C-terminal domain"/>
    <property type="match status" value="1"/>
</dbReference>
<feature type="region of interest" description="Disordered" evidence="4">
    <location>
        <begin position="410"/>
        <end position="429"/>
    </location>
</feature>
<dbReference type="InterPro" id="IPR046945">
    <property type="entry name" value="RHMD-like"/>
</dbReference>
<dbReference type="AlphaFoldDB" id="A0AAJ0DJH8"/>
<dbReference type="SFLD" id="SFLDF00006">
    <property type="entry name" value="rhamnonate_dehydratase"/>
    <property type="match status" value="1"/>
</dbReference>
<sequence length="429" mass="46780">MATASGKCAAIPTIKEVRTFLTQGPGSGGDYHNVKGGHWLIDSKIATPMSGYEDYRHSRTSWGINVLGSFCVELEATDGTKGFATGFGGPPACWLVAEHFKRFLIGADPRDTNHTYEQMYRASMFYGRKGLTVAVISVLDLAIWDLLGKIRNEPVYKMIGGATRKRLDFYCTGPAPEAAQAMGFSGAKVPLPYSPGEGPQGMLKNIQFLRKHREAVGPGFPLRVDCYMSLNVPYTIELVEKCKDLNIDWWEECLTPDDFDGHALLKRAHPTVKFTTGEHEYSRYGFRKLIEGRNIDILQPDVMWVGGMTELLKVSAMAAAYDLPVVPHASGPYSYHFVVASTNSPFQEYLANSPDGKSVLPVFGNLFTNEPIPTKGYLDVSELDKPGFGLEINPAAGLIDASGILNPAPSRSLIGPAAEGDGEESNSAK</sequence>